<sequence>MGSDEEQERTKEKTGLKERERDRDGRRTCRGEENEPPLERSGERRVVFRADDHVSTALDFSTSPPLAIHKSPSLCLHVGGTYRPGGVHSDDGGPAEQVTPVKGTEIMIQFVLIRAACSTLWAVDMEKNLHCCVIGACMVKTGSDCRDQLD</sequence>
<dbReference type="AlphaFoldDB" id="A0A9N7VC83"/>
<dbReference type="Proteomes" id="UP001153269">
    <property type="component" value="Unassembled WGS sequence"/>
</dbReference>
<proteinExistence type="predicted"/>
<comment type="caution">
    <text evidence="2">The sequence shown here is derived from an EMBL/GenBank/DDBJ whole genome shotgun (WGS) entry which is preliminary data.</text>
</comment>
<evidence type="ECO:0000313" key="2">
    <source>
        <dbReference type="EMBL" id="CAB1446654.1"/>
    </source>
</evidence>
<dbReference type="EMBL" id="CADEAL010003923">
    <property type="protein sequence ID" value="CAB1446654.1"/>
    <property type="molecule type" value="Genomic_DNA"/>
</dbReference>
<keyword evidence="3" id="KW-1185">Reference proteome</keyword>
<gene>
    <name evidence="2" type="ORF">PLEPLA_LOCUS34378</name>
</gene>
<name>A0A9N7VC83_PLEPL</name>
<evidence type="ECO:0000313" key="3">
    <source>
        <dbReference type="Proteomes" id="UP001153269"/>
    </source>
</evidence>
<feature type="compositionally biased region" description="Basic and acidic residues" evidence="1">
    <location>
        <begin position="8"/>
        <end position="46"/>
    </location>
</feature>
<organism evidence="2 3">
    <name type="scientific">Pleuronectes platessa</name>
    <name type="common">European plaice</name>
    <dbReference type="NCBI Taxonomy" id="8262"/>
    <lineage>
        <taxon>Eukaryota</taxon>
        <taxon>Metazoa</taxon>
        <taxon>Chordata</taxon>
        <taxon>Craniata</taxon>
        <taxon>Vertebrata</taxon>
        <taxon>Euteleostomi</taxon>
        <taxon>Actinopterygii</taxon>
        <taxon>Neopterygii</taxon>
        <taxon>Teleostei</taxon>
        <taxon>Neoteleostei</taxon>
        <taxon>Acanthomorphata</taxon>
        <taxon>Carangaria</taxon>
        <taxon>Pleuronectiformes</taxon>
        <taxon>Pleuronectoidei</taxon>
        <taxon>Pleuronectidae</taxon>
        <taxon>Pleuronectes</taxon>
    </lineage>
</organism>
<reference evidence="2" key="1">
    <citation type="submission" date="2020-03" db="EMBL/GenBank/DDBJ databases">
        <authorList>
            <person name="Weist P."/>
        </authorList>
    </citation>
    <scope>NUCLEOTIDE SEQUENCE</scope>
</reference>
<protein>
    <submittedName>
        <fullName evidence="2">Uncharacterized protein</fullName>
    </submittedName>
</protein>
<evidence type="ECO:0000256" key="1">
    <source>
        <dbReference type="SAM" id="MobiDB-lite"/>
    </source>
</evidence>
<feature type="region of interest" description="Disordered" evidence="1">
    <location>
        <begin position="1"/>
        <end position="46"/>
    </location>
</feature>
<accession>A0A9N7VC83</accession>